<dbReference type="Gene3D" id="3.40.50.720">
    <property type="entry name" value="NAD(P)-binding Rossmann-like Domain"/>
    <property type="match status" value="1"/>
</dbReference>
<dbReference type="EMBL" id="FQXD01000001">
    <property type="protein sequence ID" value="SHG66326.1"/>
    <property type="molecule type" value="Genomic_DNA"/>
</dbReference>
<protein>
    <recommendedName>
        <fullName evidence="6">Short-chain dehydrogenase</fullName>
    </recommendedName>
</protein>
<dbReference type="Proteomes" id="UP000184079">
    <property type="component" value="Unassembled WGS sequence"/>
</dbReference>
<dbReference type="OrthoDB" id="9793345at2"/>
<comment type="similarity">
    <text evidence="1 3">Belongs to the short-chain dehydrogenases/reductases (SDR) family.</text>
</comment>
<dbReference type="InterPro" id="IPR020904">
    <property type="entry name" value="Sc_DH/Rdtase_CS"/>
</dbReference>
<dbReference type="PANTHER" id="PTHR44196">
    <property type="entry name" value="DEHYDROGENASE/REDUCTASE SDR FAMILY MEMBER 7B"/>
    <property type="match status" value="1"/>
</dbReference>
<dbReference type="PRINTS" id="PR00081">
    <property type="entry name" value="GDHRDH"/>
</dbReference>
<dbReference type="SUPFAM" id="SSF51735">
    <property type="entry name" value="NAD(P)-binding Rossmann-fold domains"/>
    <property type="match status" value="1"/>
</dbReference>
<keyword evidence="5" id="KW-1185">Reference proteome</keyword>
<proteinExistence type="inferred from homology"/>
<accession>A0A1M5LMY2</accession>
<dbReference type="InterPro" id="IPR036291">
    <property type="entry name" value="NAD(P)-bd_dom_sf"/>
</dbReference>
<dbReference type="GO" id="GO:0016491">
    <property type="term" value="F:oxidoreductase activity"/>
    <property type="evidence" value="ECO:0007669"/>
    <property type="project" value="UniProtKB-KW"/>
</dbReference>
<dbReference type="PROSITE" id="PS00061">
    <property type="entry name" value="ADH_SHORT"/>
    <property type="match status" value="1"/>
</dbReference>
<gene>
    <name evidence="4" type="ORF">SAMN05421807_101194</name>
</gene>
<dbReference type="GO" id="GO:0016020">
    <property type="term" value="C:membrane"/>
    <property type="evidence" value="ECO:0007669"/>
    <property type="project" value="TreeGrafter"/>
</dbReference>
<reference evidence="5" key="1">
    <citation type="submission" date="2016-11" db="EMBL/GenBank/DDBJ databases">
        <authorList>
            <person name="Varghese N."/>
            <person name="Submissions S."/>
        </authorList>
    </citation>
    <scope>NUCLEOTIDE SEQUENCE [LARGE SCALE GENOMIC DNA]</scope>
    <source>
        <strain evidence="5">CGMCC 1.6496</strain>
    </source>
</reference>
<dbReference type="PANTHER" id="PTHR44196:SF1">
    <property type="entry name" value="DEHYDROGENASE_REDUCTASE SDR FAMILY MEMBER 7B"/>
    <property type="match status" value="1"/>
</dbReference>
<evidence type="ECO:0000256" key="3">
    <source>
        <dbReference type="RuleBase" id="RU000363"/>
    </source>
</evidence>
<evidence type="ECO:0000256" key="1">
    <source>
        <dbReference type="ARBA" id="ARBA00006484"/>
    </source>
</evidence>
<dbReference type="PRINTS" id="PR00080">
    <property type="entry name" value="SDRFAMILY"/>
</dbReference>
<evidence type="ECO:0000256" key="2">
    <source>
        <dbReference type="ARBA" id="ARBA00023002"/>
    </source>
</evidence>
<evidence type="ECO:0008006" key="6">
    <source>
        <dbReference type="Google" id="ProtNLM"/>
    </source>
</evidence>
<evidence type="ECO:0000313" key="5">
    <source>
        <dbReference type="Proteomes" id="UP000184079"/>
    </source>
</evidence>
<name>A0A1M5LMY2_9BACI</name>
<dbReference type="Pfam" id="PF00106">
    <property type="entry name" value="adh_short"/>
    <property type="match status" value="1"/>
</dbReference>
<evidence type="ECO:0000313" key="4">
    <source>
        <dbReference type="EMBL" id="SHG66326.1"/>
    </source>
</evidence>
<sequence>MKRTSLVNKKIIITGASSGIGEKVAWYVAKERGIPIILARSRDKLEHLKADILYSFHIDSPIYIVDLLNKQETKKVINEIIENHDPVHGLINNAGIGMFAELSAMNDGDIESMIQLNVTSLIGITKQLLPYFQKQSLAHIVNIASQAGKIATPKACVYAATKHAVLGFTNGLRLELTASSNIYVTAVNLGPVKTNFLHTADPTGRYEKNVARYMLDPDDVAKKIVQQLFIPKREINLPFWMEIGSRIYQLFPAICEKLFKSQFMKK</sequence>
<dbReference type="InterPro" id="IPR002347">
    <property type="entry name" value="SDR_fam"/>
</dbReference>
<keyword evidence="2" id="KW-0560">Oxidoreductase</keyword>
<organism evidence="4 5">
    <name type="scientific">Virgibacillus chiguensis</name>
    <dbReference type="NCBI Taxonomy" id="411959"/>
    <lineage>
        <taxon>Bacteria</taxon>
        <taxon>Bacillati</taxon>
        <taxon>Bacillota</taxon>
        <taxon>Bacilli</taxon>
        <taxon>Bacillales</taxon>
        <taxon>Bacillaceae</taxon>
        <taxon>Virgibacillus</taxon>
    </lineage>
</organism>
<dbReference type="AlphaFoldDB" id="A0A1M5LMY2"/>